<feature type="repeat" description="TPR" evidence="7">
    <location>
        <begin position="34"/>
        <end position="67"/>
    </location>
</feature>
<name>A0A1L9SHI6_9EURO</name>
<feature type="compositionally biased region" description="Basic and acidic residues" evidence="8">
    <location>
        <begin position="693"/>
        <end position="703"/>
    </location>
</feature>
<dbReference type="InterPro" id="IPR019734">
    <property type="entry name" value="TPR_rpt"/>
</dbReference>
<dbReference type="Pfam" id="PF00515">
    <property type="entry name" value="TPR_1"/>
    <property type="match status" value="1"/>
</dbReference>
<dbReference type="FunFam" id="3.10.20.90:FF:000246">
    <property type="entry name" value="NADPH oxidase regulator NoxR"/>
    <property type="match status" value="1"/>
</dbReference>
<dbReference type="PANTHER" id="PTHR15175:SF0">
    <property type="entry name" value="SH3 DOMAIN-CONTAINING PROTEIN C23A1.17"/>
    <property type="match status" value="1"/>
</dbReference>
<dbReference type="Gene3D" id="1.25.40.10">
    <property type="entry name" value="Tetratricopeptide repeat domain"/>
    <property type="match status" value="1"/>
</dbReference>
<feature type="domain" description="PB1" evidence="9">
    <location>
        <begin position="457"/>
        <end position="530"/>
    </location>
</feature>
<feature type="compositionally biased region" description="Acidic residues" evidence="8">
    <location>
        <begin position="409"/>
        <end position="426"/>
    </location>
</feature>
<keyword evidence="11" id="KW-1185">Reference proteome</keyword>
<evidence type="ECO:0000256" key="2">
    <source>
        <dbReference type="ARBA" id="ARBA00008051"/>
    </source>
</evidence>
<dbReference type="CDD" id="cd06408">
    <property type="entry name" value="PB1_NoxR"/>
    <property type="match status" value="1"/>
</dbReference>
<dbReference type="AlphaFoldDB" id="A0A1L9SHI6"/>
<gene>
    <name evidence="10" type="ORF">ASPZODRAFT_66568</name>
</gene>
<organism evidence="10 11">
    <name type="scientific">Penicilliopsis zonata CBS 506.65</name>
    <dbReference type="NCBI Taxonomy" id="1073090"/>
    <lineage>
        <taxon>Eukaryota</taxon>
        <taxon>Fungi</taxon>
        <taxon>Dikarya</taxon>
        <taxon>Ascomycota</taxon>
        <taxon>Pezizomycotina</taxon>
        <taxon>Eurotiomycetes</taxon>
        <taxon>Eurotiomycetidae</taxon>
        <taxon>Eurotiales</taxon>
        <taxon>Aspergillaceae</taxon>
        <taxon>Penicilliopsis</taxon>
    </lineage>
</organism>
<dbReference type="SUPFAM" id="SSF54277">
    <property type="entry name" value="CAD &amp; PB1 domains"/>
    <property type="match status" value="1"/>
</dbReference>
<accession>A0A1L9SHI6</accession>
<evidence type="ECO:0000313" key="10">
    <source>
        <dbReference type="EMBL" id="OJJ46597.1"/>
    </source>
</evidence>
<dbReference type="PANTHER" id="PTHR15175">
    <property type="entry name" value="NEUTROPHIL CYTOSOLIC FACTOR 2, NEUTROPHIL NADPH OXIDASE FACTOR 2"/>
    <property type="match status" value="1"/>
</dbReference>
<feature type="compositionally biased region" description="Basic and acidic residues" evidence="8">
    <location>
        <begin position="443"/>
        <end position="454"/>
    </location>
</feature>
<dbReference type="VEuPathDB" id="FungiDB:ASPZODRAFT_66568"/>
<dbReference type="FunFam" id="1.25.40.10:FF:000017">
    <property type="entry name" value="NADPH oxidase regulator NoxR"/>
    <property type="match status" value="1"/>
</dbReference>
<dbReference type="InterPro" id="IPR051864">
    <property type="entry name" value="NCF2_NOXA1"/>
</dbReference>
<feature type="region of interest" description="Disordered" evidence="8">
    <location>
        <begin position="246"/>
        <end position="454"/>
    </location>
</feature>
<proteinExistence type="inferred from homology"/>
<evidence type="ECO:0000256" key="3">
    <source>
        <dbReference type="ARBA" id="ARBA00022443"/>
    </source>
</evidence>
<evidence type="ECO:0000256" key="8">
    <source>
        <dbReference type="SAM" id="MobiDB-lite"/>
    </source>
</evidence>
<comment type="subcellular location">
    <subcellularLocation>
        <location evidence="1">Cytoplasm</location>
    </subcellularLocation>
</comment>
<dbReference type="InterPro" id="IPR034892">
    <property type="entry name" value="PB1_NoxR"/>
</dbReference>
<dbReference type="STRING" id="1073090.A0A1L9SHI6"/>
<feature type="non-terminal residue" evidence="10">
    <location>
        <position position="1"/>
    </location>
</feature>
<evidence type="ECO:0000259" key="9">
    <source>
        <dbReference type="PROSITE" id="PS51745"/>
    </source>
</evidence>
<dbReference type="PROSITE" id="PS51745">
    <property type="entry name" value="PB1"/>
    <property type="match status" value="1"/>
</dbReference>
<keyword evidence="3" id="KW-0728">SH3 domain</keyword>
<evidence type="ECO:0000256" key="7">
    <source>
        <dbReference type="PROSITE-ProRule" id="PRU00339"/>
    </source>
</evidence>
<feature type="region of interest" description="Disordered" evidence="8">
    <location>
        <begin position="610"/>
        <end position="633"/>
    </location>
</feature>
<dbReference type="OrthoDB" id="9450131at2759"/>
<keyword evidence="4" id="KW-0963">Cytoplasm</keyword>
<feature type="region of interest" description="Disordered" evidence="8">
    <location>
        <begin position="689"/>
        <end position="713"/>
    </location>
</feature>
<reference evidence="11" key="1">
    <citation type="journal article" date="2017" name="Genome Biol.">
        <title>Comparative genomics reveals high biological diversity and specific adaptations in the industrially and medically important fungal genus Aspergillus.</title>
        <authorList>
            <person name="de Vries R.P."/>
            <person name="Riley R."/>
            <person name="Wiebenga A."/>
            <person name="Aguilar-Osorio G."/>
            <person name="Amillis S."/>
            <person name="Uchima C.A."/>
            <person name="Anderluh G."/>
            <person name="Asadollahi M."/>
            <person name="Askin M."/>
            <person name="Barry K."/>
            <person name="Battaglia E."/>
            <person name="Bayram O."/>
            <person name="Benocci T."/>
            <person name="Braus-Stromeyer S.A."/>
            <person name="Caldana C."/>
            <person name="Canovas D."/>
            <person name="Cerqueira G.C."/>
            <person name="Chen F."/>
            <person name="Chen W."/>
            <person name="Choi C."/>
            <person name="Clum A."/>
            <person name="Dos Santos R.A."/>
            <person name="Damasio A.R."/>
            <person name="Diallinas G."/>
            <person name="Emri T."/>
            <person name="Fekete E."/>
            <person name="Flipphi M."/>
            <person name="Freyberg S."/>
            <person name="Gallo A."/>
            <person name="Gournas C."/>
            <person name="Habgood R."/>
            <person name="Hainaut M."/>
            <person name="Harispe M.L."/>
            <person name="Henrissat B."/>
            <person name="Hilden K.S."/>
            <person name="Hope R."/>
            <person name="Hossain A."/>
            <person name="Karabika E."/>
            <person name="Karaffa L."/>
            <person name="Karanyi Z."/>
            <person name="Krasevec N."/>
            <person name="Kuo A."/>
            <person name="Kusch H."/>
            <person name="LaButti K."/>
            <person name="Lagendijk E.L."/>
            <person name="Lapidus A."/>
            <person name="Levasseur A."/>
            <person name="Lindquist E."/>
            <person name="Lipzen A."/>
            <person name="Logrieco A.F."/>
            <person name="MacCabe A."/>
            <person name="Maekelae M.R."/>
            <person name="Malavazi I."/>
            <person name="Melin P."/>
            <person name="Meyer V."/>
            <person name="Mielnichuk N."/>
            <person name="Miskei M."/>
            <person name="Molnar A.P."/>
            <person name="Mule G."/>
            <person name="Ngan C.Y."/>
            <person name="Orejas M."/>
            <person name="Orosz E."/>
            <person name="Ouedraogo J.P."/>
            <person name="Overkamp K.M."/>
            <person name="Park H.-S."/>
            <person name="Perrone G."/>
            <person name="Piumi F."/>
            <person name="Punt P.J."/>
            <person name="Ram A.F."/>
            <person name="Ramon A."/>
            <person name="Rauscher S."/>
            <person name="Record E."/>
            <person name="Riano-Pachon D.M."/>
            <person name="Robert V."/>
            <person name="Roehrig J."/>
            <person name="Ruller R."/>
            <person name="Salamov A."/>
            <person name="Salih N.S."/>
            <person name="Samson R.A."/>
            <person name="Sandor E."/>
            <person name="Sanguinetti M."/>
            <person name="Schuetze T."/>
            <person name="Sepcic K."/>
            <person name="Shelest E."/>
            <person name="Sherlock G."/>
            <person name="Sophianopoulou V."/>
            <person name="Squina F.M."/>
            <person name="Sun H."/>
            <person name="Susca A."/>
            <person name="Todd R.B."/>
            <person name="Tsang A."/>
            <person name="Unkles S.E."/>
            <person name="van de Wiele N."/>
            <person name="van Rossen-Uffink D."/>
            <person name="Oliveira J.V."/>
            <person name="Vesth T.C."/>
            <person name="Visser J."/>
            <person name="Yu J.-H."/>
            <person name="Zhou M."/>
            <person name="Andersen M.R."/>
            <person name="Archer D.B."/>
            <person name="Baker S.E."/>
            <person name="Benoit I."/>
            <person name="Brakhage A.A."/>
            <person name="Braus G.H."/>
            <person name="Fischer R."/>
            <person name="Frisvad J.C."/>
            <person name="Goldman G.H."/>
            <person name="Houbraken J."/>
            <person name="Oakley B."/>
            <person name="Pocsi I."/>
            <person name="Scazzocchio C."/>
            <person name="Seiboth B."/>
            <person name="vanKuyk P.A."/>
            <person name="Wortman J."/>
            <person name="Dyer P.S."/>
            <person name="Grigoriev I.V."/>
        </authorList>
    </citation>
    <scope>NUCLEOTIDE SEQUENCE [LARGE SCALE GENOMIC DNA]</scope>
    <source>
        <strain evidence="11">CBS 506.65</strain>
    </source>
</reference>
<dbReference type="RefSeq" id="XP_022581107.1">
    <property type="nucleotide sequence ID" value="XM_022729384.1"/>
</dbReference>
<dbReference type="PROSITE" id="PS50293">
    <property type="entry name" value="TPR_REGION"/>
    <property type="match status" value="1"/>
</dbReference>
<dbReference type="Gene3D" id="3.10.20.90">
    <property type="entry name" value="Phosphatidylinositol 3-kinase Catalytic Subunit, Chain A, domain 1"/>
    <property type="match status" value="1"/>
</dbReference>
<dbReference type="EMBL" id="KV878342">
    <property type="protein sequence ID" value="OJJ46597.1"/>
    <property type="molecule type" value="Genomic_DNA"/>
</dbReference>
<keyword evidence="6 7" id="KW-0802">TPR repeat</keyword>
<evidence type="ECO:0000256" key="4">
    <source>
        <dbReference type="ARBA" id="ARBA00022490"/>
    </source>
</evidence>
<comment type="similarity">
    <text evidence="2">Belongs to the NCF2/NOXA1 family.</text>
</comment>
<dbReference type="Proteomes" id="UP000184188">
    <property type="component" value="Unassembled WGS sequence"/>
</dbReference>
<dbReference type="SMART" id="SM00028">
    <property type="entry name" value="TPR"/>
    <property type="match status" value="3"/>
</dbReference>
<sequence>LGQEIETWVQALAYYDNQEYEEAISIFSNIAETSKIFFNLGVISATLGEHEKAVECYQRAIRLDQYLAIAYFQQGVSNFLLGDFEEALINFNDTLLYLRGNTSIDYEQLGLKFRLFSCEVLFNRGLCYIYLCQMGPGIQDLEYAVKEKVTPDHNVIDDAIRENAEGYTVFSIPVGIVYRPNAAKVKNLKAKDYLGKARVVASADRLNNNITDYKLPLTGMAHAPDDRLPENISYAATHLVHKDLAGRSRQQSEPPLNRIAFPPTPPPEGEKANGGNEAAFDNATGSSTLPPAGRSSRPPRLDLEKSSLHVSGRPGGSESLAIDRQQRENPRIGTTRTASEPRGPSARQHSRTHSGQQRGLARWEPSENPLREDEHIQGDIQIRIGDSRSMADPGRGGTSFPRHHRQPLPEDDEDSGSCDEEAENDGGFEIMGERRRRTQSPVRESRRANSRRPEVRKFRIKVHALEDTRYVMIGPTVEFAEFEGKIREKFGLRSRLRIKMQDDGDMITMGDQDDLDLLVSSAKQLARKDGSDMGKMETASSIAADTKFLQSFSIIIAMTDLTPSLQHLLGEKNGSQGVSRGTTETADEFLKEAYRISIRHAYLSAAPPRRRLSLSKSHQQQQQQQQLSDADRDSIDSSTALLLRDLSSSIANLASAESLRVETQTRLLDKKYGHTHSLLWRWAGGESAFSGPGHHEGDSDAGKPAEQLQDEESARALRTVRENILWFLRRGLESAVEAQRGMVEKRIERAKEKERSILYKTQIRTQPQQQQQQQPLPLPLPPPEVHEQEREIEAQLSREQLQLFAEENDLMLRHYEDTLSRVQNAEKSLLEISSLQETLVSHLTTQEEQIGQLVADASTTQTNLGHGNRELKRAAERRSTAQLVFWGTLGLCSWLVVWDLIF</sequence>
<dbReference type="SUPFAM" id="SSF48452">
    <property type="entry name" value="TPR-like"/>
    <property type="match status" value="1"/>
</dbReference>
<dbReference type="GO" id="GO:0005737">
    <property type="term" value="C:cytoplasm"/>
    <property type="evidence" value="ECO:0007669"/>
    <property type="project" value="UniProtKB-SubCell"/>
</dbReference>
<keyword evidence="5" id="KW-0677">Repeat</keyword>
<protein>
    <recommendedName>
        <fullName evidence="9">PB1 domain-containing protein</fullName>
    </recommendedName>
</protein>
<dbReference type="PROSITE" id="PS50005">
    <property type="entry name" value="TPR"/>
    <property type="match status" value="1"/>
</dbReference>
<dbReference type="GeneID" id="34615848"/>
<dbReference type="InterPro" id="IPR053793">
    <property type="entry name" value="PB1-like"/>
</dbReference>
<evidence type="ECO:0000256" key="1">
    <source>
        <dbReference type="ARBA" id="ARBA00004496"/>
    </source>
</evidence>
<dbReference type="InterPro" id="IPR011990">
    <property type="entry name" value="TPR-like_helical_dom_sf"/>
</dbReference>
<evidence type="ECO:0000313" key="11">
    <source>
        <dbReference type="Proteomes" id="UP000184188"/>
    </source>
</evidence>
<evidence type="ECO:0000256" key="6">
    <source>
        <dbReference type="ARBA" id="ARBA00022803"/>
    </source>
</evidence>
<evidence type="ECO:0000256" key="5">
    <source>
        <dbReference type="ARBA" id="ARBA00022737"/>
    </source>
</evidence>